<evidence type="ECO:0000313" key="2">
    <source>
        <dbReference type="EMBL" id="PIR40227.1"/>
    </source>
</evidence>
<dbReference type="Gene3D" id="1.10.260.40">
    <property type="entry name" value="lambda repressor-like DNA-binding domains"/>
    <property type="match status" value="1"/>
</dbReference>
<comment type="caution">
    <text evidence="2">The sequence shown here is derived from an EMBL/GenBank/DDBJ whole genome shotgun (WGS) entry which is preliminary data.</text>
</comment>
<dbReference type="CDD" id="cd00093">
    <property type="entry name" value="HTH_XRE"/>
    <property type="match status" value="1"/>
</dbReference>
<evidence type="ECO:0000313" key="3">
    <source>
        <dbReference type="Proteomes" id="UP000230828"/>
    </source>
</evidence>
<dbReference type="Pfam" id="PF01381">
    <property type="entry name" value="HTH_3"/>
    <property type="match status" value="1"/>
</dbReference>
<dbReference type="Proteomes" id="UP000230828">
    <property type="component" value="Unassembled WGS sequence"/>
</dbReference>
<dbReference type="SMART" id="SM00530">
    <property type="entry name" value="HTH_XRE"/>
    <property type="match status" value="1"/>
</dbReference>
<proteinExistence type="predicted"/>
<organism evidence="2 3">
    <name type="scientific">Candidatus Zambryskibacteria bacterium CG10_big_fil_rev_8_21_14_0_10_34_34</name>
    <dbReference type="NCBI Taxonomy" id="1975114"/>
    <lineage>
        <taxon>Bacteria</taxon>
        <taxon>Candidatus Zambryskiibacteriota</taxon>
    </lineage>
</organism>
<dbReference type="EMBL" id="PCXM01000016">
    <property type="protein sequence ID" value="PIR40227.1"/>
    <property type="molecule type" value="Genomic_DNA"/>
</dbReference>
<dbReference type="AlphaFoldDB" id="A0A2H0R150"/>
<feature type="domain" description="HTH cro/C1-type" evidence="1">
    <location>
        <begin position="42"/>
        <end position="96"/>
    </location>
</feature>
<sequence length="96" mass="10972">MITFKGKKYKTTDDFHNKWMKYPAYKKAYHELDLEFSIISAIIEARITKGLTQKKLAEKMGTKQSSIARFESGHYNPSLAFVQKLANAIGVKIKVS</sequence>
<dbReference type="InterPro" id="IPR010982">
    <property type="entry name" value="Lambda_DNA-bd_dom_sf"/>
</dbReference>
<name>A0A2H0R150_9BACT</name>
<accession>A0A2H0R150</accession>
<dbReference type="GO" id="GO:0003677">
    <property type="term" value="F:DNA binding"/>
    <property type="evidence" value="ECO:0007669"/>
    <property type="project" value="InterPro"/>
</dbReference>
<dbReference type="InterPro" id="IPR001387">
    <property type="entry name" value="Cro/C1-type_HTH"/>
</dbReference>
<dbReference type="PROSITE" id="PS50943">
    <property type="entry name" value="HTH_CROC1"/>
    <property type="match status" value="1"/>
</dbReference>
<reference evidence="2 3" key="1">
    <citation type="submission" date="2017-09" db="EMBL/GenBank/DDBJ databases">
        <title>Depth-based differentiation of microbial function through sediment-hosted aquifers and enrichment of novel symbionts in the deep terrestrial subsurface.</title>
        <authorList>
            <person name="Probst A.J."/>
            <person name="Ladd B."/>
            <person name="Jarett J.K."/>
            <person name="Geller-Mcgrath D.E."/>
            <person name="Sieber C.M."/>
            <person name="Emerson J.B."/>
            <person name="Anantharaman K."/>
            <person name="Thomas B.C."/>
            <person name="Malmstrom R."/>
            <person name="Stieglmeier M."/>
            <person name="Klingl A."/>
            <person name="Woyke T."/>
            <person name="Ryan C.M."/>
            <person name="Banfield J.F."/>
        </authorList>
    </citation>
    <scope>NUCLEOTIDE SEQUENCE [LARGE SCALE GENOMIC DNA]</scope>
    <source>
        <strain evidence="2">CG10_big_fil_rev_8_21_14_0_10_34_34</strain>
    </source>
</reference>
<gene>
    <name evidence="2" type="ORF">COV33_00845</name>
</gene>
<dbReference type="SUPFAM" id="SSF47413">
    <property type="entry name" value="lambda repressor-like DNA-binding domains"/>
    <property type="match status" value="1"/>
</dbReference>
<evidence type="ECO:0000259" key="1">
    <source>
        <dbReference type="PROSITE" id="PS50943"/>
    </source>
</evidence>
<protein>
    <submittedName>
        <fullName evidence="2">Transcriptional regulator</fullName>
    </submittedName>
</protein>